<dbReference type="OrthoDB" id="5188485at2"/>
<dbReference type="InterPro" id="IPR017516">
    <property type="entry name" value="AbrB_dup"/>
</dbReference>
<dbReference type="PIRSF" id="PIRSF038991">
    <property type="entry name" value="Protein_AbrB"/>
    <property type="match status" value="1"/>
</dbReference>
<keyword evidence="1" id="KW-0472">Membrane</keyword>
<feature type="transmembrane region" description="Helical" evidence="1">
    <location>
        <begin position="150"/>
        <end position="169"/>
    </location>
</feature>
<evidence type="ECO:0000313" key="3">
    <source>
        <dbReference type="EMBL" id="QRP69858.1"/>
    </source>
</evidence>
<evidence type="ECO:0000313" key="4">
    <source>
        <dbReference type="Proteomes" id="UP000596145"/>
    </source>
</evidence>
<evidence type="ECO:0000256" key="1">
    <source>
        <dbReference type="SAM" id="Phobius"/>
    </source>
</evidence>
<dbReference type="InterPro" id="IPR007820">
    <property type="entry name" value="AbrB_fam"/>
</dbReference>
<keyword evidence="1" id="KW-1133">Transmembrane helix</keyword>
<dbReference type="PANTHER" id="PTHR38457:SF1">
    <property type="entry name" value="REGULATOR ABRB-RELATED"/>
    <property type="match status" value="1"/>
</dbReference>
<dbReference type="PANTHER" id="PTHR38457">
    <property type="entry name" value="REGULATOR ABRB-RELATED"/>
    <property type="match status" value="1"/>
</dbReference>
<evidence type="ECO:0000313" key="2">
    <source>
        <dbReference type="EMBL" id="QQB45394.1"/>
    </source>
</evidence>
<gene>
    <name evidence="2" type="ORF">I6I10_07565</name>
    <name evidence="3" type="ORF">I6J21_08600</name>
</gene>
<organism evidence="2 4">
    <name type="scientific">Corynebacterium glucuronolyticum</name>
    <dbReference type="NCBI Taxonomy" id="39791"/>
    <lineage>
        <taxon>Bacteria</taxon>
        <taxon>Bacillati</taxon>
        <taxon>Actinomycetota</taxon>
        <taxon>Actinomycetes</taxon>
        <taxon>Mycobacteriales</taxon>
        <taxon>Corynebacteriaceae</taxon>
        <taxon>Corynebacterium</taxon>
    </lineage>
</organism>
<feature type="transmembrane region" description="Helical" evidence="1">
    <location>
        <begin position="7"/>
        <end position="25"/>
    </location>
</feature>
<dbReference type="Proteomes" id="UP000617681">
    <property type="component" value="Chromosome"/>
</dbReference>
<keyword evidence="1" id="KW-0812">Transmembrane</keyword>
<feature type="transmembrane region" description="Helical" evidence="1">
    <location>
        <begin position="85"/>
        <end position="106"/>
    </location>
</feature>
<feature type="transmembrane region" description="Helical" evidence="1">
    <location>
        <begin position="184"/>
        <end position="206"/>
    </location>
</feature>
<dbReference type="NCBIfam" id="TIGR03082">
    <property type="entry name" value="Gneg_AbrB_dup"/>
    <property type="match status" value="2"/>
</dbReference>
<dbReference type="Proteomes" id="UP000596145">
    <property type="component" value="Chromosome"/>
</dbReference>
<dbReference type="EMBL" id="CP066007">
    <property type="protein sequence ID" value="QQB45394.1"/>
    <property type="molecule type" value="Genomic_DNA"/>
</dbReference>
<dbReference type="RefSeq" id="WP_005389418.1">
    <property type="nucleotide sequence ID" value="NZ_CP066007.1"/>
</dbReference>
<dbReference type="GeneID" id="92760473"/>
<feature type="transmembrane region" description="Helical" evidence="1">
    <location>
        <begin position="31"/>
        <end position="48"/>
    </location>
</feature>
<dbReference type="GO" id="GO:0010468">
    <property type="term" value="P:regulation of gene expression"/>
    <property type="evidence" value="ECO:0007669"/>
    <property type="project" value="InterPro"/>
</dbReference>
<feature type="transmembrane region" description="Helical" evidence="1">
    <location>
        <begin position="238"/>
        <end position="258"/>
    </location>
</feature>
<dbReference type="EMBL" id="CP069534">
    <property type="protein sequence ID" value="QRP69858.1"/>
    <property type="molecule type" value="Genomic_DNA"/>
</dbReference>
<sequence length="354" mass="37849">MATTLWHVRWLVVAPLSVLLGYVLSRASVPAAWIIGPLVVSAACALLTKKELPLNRYLFRFSRGTIGILAALPLVTVGWREFVTYLLPGLFTATFTILLAIIGGTIMGKTHKQIGLESGIMSMLAGGASVMPIIAKEVGADYRYVALNQYLRLLTVSVSLPLVAGWLMTTESAPAGHPAPPEPAGWVGLAIIIAVAMGAESVARFLHIPSPSIIGPILVMIIVASAIPDSVSLYPPEVMRIIAFLVVGWMCGGSLSLTSLKTFSALLPITLTFVGVLIGACALIAWPLTEWLDITYFEAYLATTPGALDTVLALTSESGSGAVVVTMQVIRLLCIVVFAGYLPQFLRLYRRFVR</sequence>
<feature type="transmembrane region" description="Helical" evidence="1">
    <location>
        <begin position="265"/>
        <end position="286"/>
    </location>
</feature>
<feature type="transmembrane region" description="Helical" evidence="1">
    <location>
        <begin position="60"/>
        <end position="79"/>
    </location>
</feature>
<protein>
    <submittedName>
        <fullName evidence="2">AbrB family transcriptional regulator</fullName>
    </submittedName>
</protein>
<dbReference type="AlphaFoldDB" id="A0A7T4EDL7"/>
<proteinExistence type="predicted"/>
<dbReference type="Pfam" id="PF05145">
    <property type="entry name" value="AbrB"/>
    <property type="match status" value="1"/>
</dbReference>
<feature type="transmembrane region" description="Helical" evidence="1">
    <location>
        <begin position="213"/>
        <end position="232"/>
    </location>
</feature>
<name>A0A7T4EDL7_9CORY</name>
<reference evidence="2 4" key="1">
    <citation type="submission" date="2020-12" db="EMBL/GenBank/DDBJ databases">
        <title>FDA dAtabase for Regulatory Grade micrObial Sequences (FDA-ARGOS): Supporting development and validation of Infectious Disease Dx tests.</title>
        <authorList>
            <person name="Sproer C."/>
            <person name="Gronow S."/>
            <person name="Severitt S."/>
            <person name="Schroder I."/>
            <person name="Tallon L."/>
            <person name="Sadzewicz L."/>
            <person name="Zhao X."/>
            <person name="Boylan J."/>
            <person name="Ott S."/>
            <person name="Bowen H."/>
            <person name="Vavikolanu K."/>
            <person name="Mehta A."/>
            <person name="Aluvathingal J."/>
            <person name="Nadendla S."/>
            <person name="Lowell S."/>
            <person name="Myers T."/>
            <person name="Yan Y."/>
            <person name="Sichtig H."/>
        </authorList>
    </citation>
    <scope>NUCLEOTIDE SEQUENCE [LARGE SCALE GENOMIC DNA]</scope>
    <source>
        <strain evidence="2 4">FDAARGOS_1053</strain>
        <strain evidence="3">FDAARGOS_1191</strain>
    </source>
</reference>
<feature type="transmembrane region" description="Helical" evidence="1">
    <location>
        <begin position="322"/>
        <end position="342"/>
    </location>
</feature>
<accession>A0A7T4EDL7</accession>
<dbReference type="GO" id="GO:0016020">
    <property type="term" value="C:membrane"/>
    <property type="evidence" value="ECO:0007669"/>
    <property type="project" value="InterPro"/>
</dbReference>